<dbReference type="EMBL" id="MN739196">
    <property type="protein sequence ID" value="QHS93084.1"/>
    <property type="molecule type" value="Genomic_DNA"/>
</dbReference>
<evidence type="ECO:0008006" key="2">
    <source>
        <dbReference type="Google" id="ProtNLM"/>
    </source>
</evidence>
<accession>A0A6C0BN83</accession>
<evidence type="ECO:0000313" key="1">
    <source>
        <dbReference type="EMBL" id="QHS93084.1"/>
    </source>
</evidence>
<protein>
    <recommendedName>
        <fullName evidence="2">N-acetyltransferase domain-containing protein</fullName>
    </recommendedName>
</protein>
<proteinExistence type="predicted"/>
<organism evidence="1">
    <name type="scientific">viral metagenome</name>
    <dbReference type="NCBI Taxonomy" id="1070528"/>
    <lineage>
        <taxon>unclassified sequences</taxon>
        <taxon>metagenomes</taxon>
        <taxon>organismal metagenomes</taxon>
    </lineage>
</organism>
<reference evidence="1" key="1">
    <citation type="journal article" date="2020" name="Nature">
        <title>Giant virus diversity and host interactions through global metagenomics.</title>
        <authorList>
            <person name="Schulz F."/>
            <person name="Roux S."/>
            <person name="Paez-Espino D."/>
            <person name="Jungbluth S."/>
            <person name="Walsh D.A."/>
            <person name="Denef V.J."/>
            <person name="McMahon K.D."/>
            <person name="Konstantinidis K.T."/>
            <person name="Eloe-Fadrosh E.A."/>
            <person name="Kyrpides N.C."/>
            <person name="Woyke T."/>
        </authorList>
    </citation>
    <scope>NUCLEOTIDE SEQUENCE</scope>
    <source>
        <strain evidence="1">GVMAG-M-3300017651-5</strain>
    </source>
</reference>
<dbReference type="AlphaFoldDB" id="A0A6C0BN83"/>
<name>A0A6C0BN83_9ZZZZ</name>
<sequence>MCMHGIRKSVLDAQLNNKGLAKRLVTLLVEHVHTNLPDVRYLIVPRPLSPMHIVLKSMNFDRIYFPEQPTNEIRDELVKSFGYEAFCSSEFYCLDLFMQVTNR</sequence>